<dbReference type="Gene3D" id="3.10.450.50">
    <property type="match status" value="1"/>
</dbReference>
<organism evidence="1 2">
    <name type="scientific">Bradyrhizobium macuxiense</name>
    <dbReference type="NCBI Taxonomy" id="1755647"/>
    <lineage>
        <taxon>Bacteria</taxon>
        <taxon>Pseudomonadati</taxon>
        <taxon>Pseudomonadota</taxon>
        <taxon>Alphaproteobacteria</taxon>
        <taxon>Hyphomicrobiales</taxon>
        <taxon>Nitrobacteraceae</taxon>
        <taxon>Bradyrhizobium</taxon>
    </lineage>
</organism>
<reference evidence="1 2" key="1">
    <citation type="submission" date="2019-06" db="EMBL/GenBank/DDBJ databases">
        <title>Genomic Encyclopedia of Type Strains, Phase IV (KMG-V): Genome sequencing to study the core and pangenomes of soil and plant-associated prokaryotes.</title>
        <authorList>
            <person name="Whitman W."/>
        </authorList>
    </citation>
    <scope>NUCLEOTIDE SEQUENCE [LARGE SCALE GENOMIC DNA]</scope>
    <source>
        <strain evidence="1 2">BR 10355</strain>
    </source>
</reference>
<dbReference type="OrthoDB" id="122531at2"/>
<dbReference type="EMBL" id="VITY01000001">
    <property type="protein sequence ID" value="TWC07207.1"/>
    <property type="molecule type" value="Genomic_DNA"/>
</dbReference>
<dbReference type="InterPro" id="IPR032710">
    <property type="entry name" value="NTF2-like_dom_sf"/>
</dbReference>
<evidence type="ECO:0000313" key="1">
    <source>
        <dbReference type="EMBL" id="TWC07207.1"/>
    </source>
</evidence>
<dbReference type="RefSeq" id="WP_146984383.1">
    <property type="nucleotide sequence ID" value="NZ_VITY01000001.1"/>
</dbReference>
<name>A0A560MIK9_9BRAD</name>
<proteinExistence type="predicted"/>
<dbReference type="InterPro" id="IPR011944">
    <property type="entry name" value="Steroid_delta5-4_isomerase"/>
</dbReference>
<keyword evidence="2" id="KW-1185">Reference proteome</keyword>
<dbReference type="AlphaFoldDB" id="A0A560MIK9"/>
<protein>
    <submittedName>
        <fullName evidence="1">Uncharacterized protein (TIGR02246 family)</fullName>
    </submittedName>
</protein>
<evidence type="ECO:0000313" key="2">
    <source>
        <dbReference type="Proteomes" id="UP000321304"/>
    </source>
</evidence>
<accession>A0A560MIK9</accession>
<sequence>MRSRWLELIAFLLVIFIEEPAMAEYLTVSEETRSEIATLVAAEAAAWDKGSAEAFCDRALPDISFTNIFGMFSVGKAPFVAQHERIFSTIYKGSSNRLQIEHIALVKPDVAIVDILTVVTGVQRPPPGVTFIDGALHSRLQQVLVRRADGWWVASFHNVAVNPAYAPKP</sequence>
<gene>
    <name evidence="1" type="ORF">FBZ93_101498</name>
</gene>
<dbReference type="Proteomes" id="UP000321304">
    <property type="component" value="Unassembled WGS sequence"/>
</dbReference>
<dbReference type="SUPFAM" id="SSF54427">
    <property type="entry name" value="NTF2-like"/>
    <property type="match status" value="1"/>
</dbReference>
<comment type="caution">
    <text evidence="1">The sequence shown here is derived from an EMBL/GenBank/DDBJ whole genome shotgun (WGS) entry which is preliminary data.</text>
</comment>
<dbReference type="NCBIfam" id="TIGR02246">
    <property type="entry name" value="SgcJ/EcaC family oxidoreductase"/>
    <property type="match status" value="1"/>
</dbReference>